<sequence>EQNIFSLYYDLRNKTYRHGPYKGFWIRDPKQRHIHKASVRDRVLHHAIFSIINPIFEETFIPNSFSCRVGFGTHKGIAVLEGMTRAVAQNGIRPCFVLKCDIKKFFDSVNHDILLEIFRKKIKDENAMGFLTEIVESYTTPTERERERERERVNTAPRKGIPIGNLTSQLFANVYINEFDQFVKHILHIKDYVRYTDDFAIASPSRAYLESLIEPISAFLHNRLGLALHPKKISIRKLHQGIDFLGYLIFPKHRLLRTKTRRRMFAKFKAKVAAYRTGALSEESLMASLQSYLGAMSHADAVQLAEEMKNLIWFVD</sequence>
<evidence type="ECO:0000313" key="3">
    <source>
        <dbReference type="Proteomes" id="UP000179106"/>
    </source>
</evidence>
<dbReference type="Proteomes" id="UP000179106">
    <property type="component" value="Unassembled WGS sequence"/>
</dbReference>
<accession>A0A1G2GQK2</accession>
<feature type="non-terminal residue" evidence="2">
    <location>
        <position position="1"/>
    </location>
</feature>
<dbReference type="PANTHER" id="PTHR34047">
    <property type="entry name" value="NUCLEAR INTRON MATURASE 1, MITOCHONDRIAL-RELATED"/>
    <property type="match status" value="1"/>
</dbReference>
<organism evidence="2 3">
    <name type="scientific">Candidatus Ryanbacteria bacterium RIFCSPLOWO2_01_FULL_48_26</name>
    <dbReference type="NCBI Taxonomy" id="1802126"/>
    <lineage>
        <taxon>Bacteria</taxon>
        <taxon>Candidatus Ryaniibacteriota</taxon>
    </lineage>
</organism>
<dbReference type="EMBL" id="MHNW01000046">
    <property type="protein sequence ID" value="OGZ52485.1"/>
    <property type="molecule type" value="Genomic_DNA"/>
</dbReference>
<reference evidence="2 3" key="1">
    <citation type="journal article" date="2016" name="Nat. Commun.">
        <title>Thousands of microbial genomes shed light on interconnected biogeochemical processes in an aquifer system.</title>
        <authorList>
            <person name="Anantharaman K."/>
            <person name="Brown C.T."/>
            <person name="Hug L.A."/>
            <person name="Sharon I."/>
            <person name="Castelle C.J."/>
            <person name="Probst A.J."/>
            <person name="Thomas B.C."/>
            <person name="Singh A."/>
            <person name="Wilkins M.J."/>
            <person name="Karaoz U."/>
            <person name="Brodie E.L."/>
            <person name="Williams K.H."/>
            <person name="Hubbard S.S."/>
            <person name="Banfield J.F."/>
        </authorList>
    </citation>
    <scope>NUCLEOTIDE SEQUENCE [LARGE SCALE GENOMIC DNA]</scope>
</reference>
<dbReference type="AlphaFoldDB" id="A0A1G2GQK2"/>
<protein>
    <recommendedName>
        <fullName evidence="1">Reverse transcriptase domain-containing protein</fullName>
    </recommendedName>
</protein>
<proteinExistence type="predicted"/>
<dbReference type="InterPro" id="IPR043502">
    <property type="entry name" value="DNA/RNA_pol_sf"/>
</dbReference>
<dbReference type="SUPFAM" id="SSF56672">
    <property type="entry name" value="DNA/RNA polymerases"/>
    <property type="match status" value="1"/>
</dbReference>
<dbReference type="CDD" id="cd01651">
    <property type="entry name" value="RT_G2_intron"/>
    <property type="match status" value="1"/>
</dbReference>
<dbReference type="PROSITE" id="PS50878">
    <property type="entry name" value="RT_POL"/>
    <property type="match status" value="1"/>
</dbReference>
<dbReference type="Pfam" id="PF00078">
    <property type="entry name" value="RVT_1"/>
    <property type="match status" value="1"/>
</dbReference>
<dbReference type="InterPro" id="IPR051083">
    <property type="entry name" value="GrpII_Intron_Splice-Mob/Def"/>
</dbReference>
<feature type="domain" description="Reverse transcriptase" evidence="1">
    <location>
        <begin position="1"/>
        <end position="249"/>
    </location>
</feature>
<evidence type="ECO:0000259" key="1">
    <source>
        <dbReference type="PROSITE" id="PS50878"/>
    </source>
</evidence>
<comment type="caution">
    <text evidence="2">The sequence shown here is derived from an EMBL/GenBank/DDBJ whole genome shotgun (WGS) entry which is preliminary data.</text>
</comment>
<dbReference type="InterPro" id="IPR000477">
    <property type="entry name" value="RT_dom"/>
</dbReference>
<gene>
    <name evidence="2" type="ORF">A3B25_03210</name>
</gene>
<dbReference type="PANTHER" id="PTHR34047:SF8">
    <property type="entry name" value="PROTEIN YKFC"/>
    <property type="match status" value="1"/>
</dbReference>
<evidence type="ECO:0000313" key="2">
    <source>
        <dbReference type="EMBL" id="OGZ52485.1"/>
    </source>
</evidence>
<name>A0A1G2GQK2_9BACT</name>